<sequence>MKFEFVDGTFPVVTDKFDPSYRAWNRCNMLVHSWILNSVSDSIAQSLVFMENAIDVWNDLKERFSQGDLVRVSELMQEIYRLQQDSKSVTDFYSELKILWEELEIYMHVPQCTCRSQCSCEAMRKARQNHHTLYAICFLTGLNANFDMVRSQILLLDPLPPMNRVFSMVLQFERQGNFAAIDESKVLINYSDSKRPPNKNSKASSSAPIKKHCTFCDKPNHTVADCFKKHGYPPHMQRNHGAYNASTEGGEASNTVEAPPAQPASSLSITQDQFDQLMQILQSSNINPSSGSTSSHQVNSSQSFGPSSNGRQGSVSFSSFCCHITQGSWILDSGASDHICGSLHWFDSYNQINPISIRLPTGHISIARFSGTIKFSNHLVLDNVLFVPNFTLNLISVSKMCKALGCTISFNGSLCLIQEKESLKTIGSAKQVEDLYYLHLANESVQASSFSATSLPSSALWHFRLGHLSSSSLSSMHLDFPFIDVDNKATCDVCHLAKQKKLSFPSSFNKASQCFELIHFDIWGPINVPSIHGHSYFLTAVDDHSRYTWLILMKHKSEAQSHVQNLIKMIETQFNGKTKCIRTDNGPEFLMKEFFEKTGIVHQTSCVETPQQNARVERKHQHILNVARALLLQSHLPKQFWNYAVLHAVFLINRISSPLLNNHSPYFIIHKQLPDLLNLKIFGSLAYASTLENHRTKLSCRARKCAFLGYKPGMKGVVLIDISNREILVSRHVTHHEHIFPYKPQHNSISWLYYPSKLPSSSTDIDPSPPVTIDPSPPLSPDISSSDTDNTPQHTPISPPPALHHPSTVSPRPQRLKHAPGYLQDYVCNSSTASHEPLSSGTSYPISHFHSFKNLSPSHKAFSVSLSLTTEPKTYAEACKSQDWINAMKTELDALERNQTWSLVDLPPHIKPIGCKWVYKIKHKADGSIERYKARLVAKGYNQIEGIDYFDTFSPVAKLTTVRVLIALASVNHWHLHQLDVNNAFLHGELQEDVYMQVPEGVTCDRSNQVCKLNKSLYGLKQTSRKWYEKLSNLLVIEGYTQSNSDYSLFTKKMHNEFIAILVYVDDIIVAGTSLTEINRIKLILDNNFKIKDLGLLKYFLGLEVAHSTQGITISQRKYCLDLLEDTGLLASKPVSTPLDPSVKLHKDNGEPHIDITEYRRLIGRLLYLNTTRPDITLATQQLSQFLNAPTKTHYNAACRVLRYLKSNPGFGILFPRDSELQILGYADADWAGCVDTRQSTTGYCFFLGSSLISWKAKKQQTVARSSSEAEYRALSSATCELQWLLYLLNDLNITCTRPPVLYCDSQSAIHIASNPVFHERTKHLEIDCHLIKEKLQKGILKLLPISTNEQVADFLTKPLSLPKFGYFISKLNMINIYHSSTYGRVLKSKEKVDDDMACSSSN</sequence>
<dbReference type="Proteomes" id="UP001177021">
    <property type="component" value="Unassembled WGS sequence"/>
</dbReference>
<gene>
    <name evidence="1" type="ORF">MILVUS5_LOCUS7030</name>
</gene>
<evidence type="ECO:0000313" key="2">
    <source>
        <dbReference type="Proteomes" id="UP001177021"/>
    </source>
</evidence>
<protein>
    <submittedName>
        <fullName evidence="1">Uncharacterized protein</fullName>
    </submittedName>
</protein>
<name>A0ACB0IWE1_TRIPR</name>
<evidence type="ECO:0000313" key="1">
    <source>
        <dbReference type="EMBL" id="CAJ2636550.1"/>
    </source>
</evidence>
<dbReference type="EMBL" id="CASHSV030000013">
    <property type="protein sequence ID" value="CAJ2636550.1"/>
    <property type="molecule type" value="Genomic_DNA"/>
</dbReference>
<accession>A0ACB0IWE1</accession>
<reference evidence="1" key="1">
    <citation type="submission" date="2023-10" db="EMBL/GenBank/DDBJ databases">
        <authorList>
            <person name="Rodriguez Cubillos JULIANA M."/>
            <person name="De Vega J."/>
        </authorList>
    </citation>
    <scope>NUCLEOTIDE SEQUENCE</scope>
</reference>
<comment type="caution">
    <text evidence="1">The sequence shown here is derived from an EMBL/GenBank/DDBJ whole genome shotgun (WGS) entry which is preliminary data.</text>
</comment>
<proteinExistence type="predicted"/>
<organism evidence="1 2">
    <name type="scientific">Trifolium pratense</name>
    <name type="common">Red clover</name>
    <dbReference type="NCBI Taxonomy" id="57577"/>
    <lineage>
        <taxon>Eukaryota</taxon>
        <taxon>Viridiplantae</taxon>
        <taxon>Streptophyta</taxon>
        <taxon>Embryophyta</taxon>
        <taxon>Tracheophyta</taxon>
        <taxon>Spermatophyta</taxon>
        <taxon>Magnoliopsida</taxon>
        <taxon>eudicotyledons</taxon>
        <taxon>Gunneridae</taxon>
        <taxon>Pentapetalae</taxon>
        <taxon>rosids</taxon>
        <taxon>fabids</taxon>
        <taxon>Fabales</taxon>
        <taxon>Fabaceae</taxon>
        <taxon>Papilionoideae</taxon>
        <taxon>50 kb inversion clade</taxon>
        <taxon>NPAAA clade</taxon>
        <taxon>Hologalegina</taxon>
        <taxon>IRL clade</taxon>
        <taxon>Trifolieae</taxon>
        <taxon>Trifolium</taxon>
    </lineage>
</organism>
<keyword evidence="2" id="KW-1185">Reference proteome</keyword>